<keyword evidence="2 3" id="KW-0802">TPR repeat</keyword>
<dbReference type="Gene3D" id="1.25.40.10">
    <property type="entry name" value="Tetratricopeptide repeat domain"/>
    <property type="match status" value="5"/>
</dbReference>
<keyword evidence="6" id="KW-1185">Reference proteome</keyword>
<comment type="caution">
    <text evidence="5">The sequence shown here is derived from an EMBL/GenBank/DDBJ whole genome shotgun (WGS) entry which is preliminary data.</text>
</comment>
<feature type="repeat" description="TPR" evidence="3">
    <location>
        <begin position="226"/>
        <end position="259"/>
    </location>
</feature>
<dbReference type="InterPro" id="IPR019734">
    <property type="entry name" value="TPR_rpt"/>
</dbReference>
<reference evidence="5 6" key="1">
    <citation type="submission" date="2019-03" db="EMBL/GenBank/DDBJ databases">
        <title>Algoriphagus aquimaris sp. nov., isolated form marine sediment in Pohang, Korea.</title>
        <authorList>
            <person name="Kim J."/>
            <person name="Yoon S.-H."/>
            <person name="Lee S.-S."/>
        </authorList>
    </citation>
    <scope>NUCLEOTIDE SEQUENCE [LARGE SCALE GENOMIC DNA]</scope>
    <source>
        <strain evidence="5 6">F21</strain>
    </source>
</reference>
<feature type="repeat" description="TPR" evidence="3">
    <location>
        <begin position="21"/>
        <end position="54"/>
    </location>
</feature>
<evidence type="ECO:0000313" key="5">
    <source>
        <dbReference type="EMBL" id="TDK43623.1"/>
    </source>
</evidence>
<evidence type="ECO:0000256" key="2">
    <source>
        <dbReference type="ARBA" id="ARBA00022803"/>
    </source>
</evidence>
<dbReference type="Pfam" id="PF14559">
    <property type="entry name" value="TPR_19"/>
    <property type="match status" value="2"/>
</dbReference>
<dbReference type="RefSeq" id="WP_133391293.1">
    <property type="nucleotide sequence ID" value="NZ_SMUW01000035.1"/>
</dbReference>
<evidence type="ECO:0000256" key="1">
    <source>
        <dbReference type="ARBA" id="ARBA00022737"/>
    </source>
</evidence>
<feature type="repeat" description="TPR" evidence="3">
    <location>
        <begin position="328"/>
        <end position="361"/>
    </location>
</feature>
<proteinExistence type="predicted"/>
<protein>
    <submittedName>
        <fullName evidence="5">Tetratricopeptide repeat protein</fullName>
    </submittedName>
</protein>
<feature type="chain" id="PRO_5020773505" evidence="4">
    <location>
        <begin position="19"/>
        <end position="428"/>
    </location>
</feature>
<accession>A0A4R5UWG0</accession>
<feature type="repeat" description="TPR" evidence="3">
    <location>
        <begin position="192"/>
        <end position="225"/>
    </location>
</feature>
<organism evidence="5 6">
    <name type="scientific">Algoriphagus formosus</name>
    <dbReference type="NCBI Taxonomy" id="2007308"/>
    <lineage>
        <taxon>Bacteria</taxon>
        <taxon>Pseudomonadati</taxon>
        <taxon>Bacteroidota</taxon>
        <taxon>Cytophagia</taxon>
        <taxon>Cytophagales</taxon>
        <taxon>Cyclobacteriaceae</taxon>
        <taxon>Algoriphagus</taxon>
    </lineage>
</organism>
<dbReference type="PANTHER" id="PTHR44858">
    <property type="entry name" value="TETRATRICOPEPTIDE REPEAT PROTEIN 6"/>
    <property type="match status" value="1"/>
</dbReference>
<feature type="repeat" description="TPR" evidence="3">
    <location>
        <begin position="260"/>
        <end position="293"/>
    </location>
</feature>
<dbReference type="InterPro" id="IPR050498">
    <property type="entry name" value="Ycf3"/>
</dbReference>
<dbReference type="Pfam" id="PF13432">
    <property type="entry name" value="TPR_16"/>
    <property type="match status" value="1"/>
</dbReference>
<evidence type="ECO:0000256" key="3">
    <source>
        <dbReference type="PROSITE-ProRule" id="PRU00339"/>
    </source>
</evidence>
<evidence type="ECO:0000313" key="6">
    <source>
        <dbReference type="Proteomes" id="UP000295438"/>
    </source>
</evidence>
<dbReference type="Pfam" id="PF13414">
    <property type="entry name" value="TPR_11"/>
    <property type="match status" value="1"/>
</dbReference>
<dbReference type="PANTHER" id="PTHR44858:SF1">
    <property type="entry name" value="UDP-N-ACETYLGLUCOSAMINE--PEPTIDE N-ACETYLGLUCOSAMINYLTRANSFERASE SPINDLY-RELATED"/>
    <property type="match status" value="1"/>
</dbReference>
<feature type="signal peptide" evidence="4">
    <location>
        <begin position="1"/>
        <end position="18"/>
    </location>
</feature>
<name>A0A4R5UWG0_9BACT</name>
<feature type="repeat" description="TPR" evidence="3">
    <location>
        <begin position="294"/>
        <end position="327"/>
    </location>
</feature>
<dbReference type="SMART" id="SM00028">
    <property type="entry name" value="TPR"/>
    <property type="match status" value="9"/>
</dbReference>
<dbReference type="AlphaFoldDB" id="A0A4R5UWG0"/>
<dbReference type="Proteomes" id="UP000295438">
    <property type="component" value="Unassembled WGS sequence"/>
</dbReference>
<gene>
    <name evidence="5" type="ORF">E1898_13575</name>
</gene>
<evidence type="ECO:0000256" key="4">
    <source>
        <dbReference type="SAM" id="SignalP"/>
    </source>
</evidence>
<dbReference type="InterPro" id="IPR011990">
    <property type="entry name" value="TPR-like_helical_dom_sf"/>
</dbReference>
<dbReference type="SUPFAM" id="SSF48452">
    <property type="entry name" value="TPR-like"/>
    <property type="match status" value="1"/>
</dbReference>
<keyword evidence="1" id="KW-0677">Repeat</keyword>
<dbReference type="PROSITE" id="PS50005">
    <property type="entry name" value="TPR"/>
    <property type="match status" value="6"/>
</dbReference>
<dbReference type="EMBL" id="SMUW01000035">
    <property type="protein sequence ID" value="TDK43623.1"/>
    <property type="molecule type" value="Genomic_DNA"/>
</dbReference>
<keyword evidence="4" id="KW-0732">Signal</keyword>
<dbReference type="Pfam" id="PF13181">
    <property type="entry name" value="TPR_8"/>
    <property type="match status" value="1"/>
</dbReference>
<sequence>MKKYLILLLSLLALNAKAQSYESLNKQGIDAFSAGDYQTAYEYFKKAYQGYPNNPEALLNYGYLQAFFGETDKGIENINRAILGAPDSVNWLINRAQVLSYAGDFEGSNRDYLNFANRSENPEQVFVPIASNYNNLRDNDKALEYLQKFEDASSELTSDFYYTKASALLGKRDYLLVIQAATMAINGNPELIDAYFIRGFSLFQSGKYEPAIRDFDEYLKSDPESSFIWMLRGESKEKLDDLSGALADFQKSIELNSQNATVYLKRSEVYRKQGELEKALSDLNLSDKIEPNNEEVISTKASLLADMGKYSESITEYSKAIQLAPKNAANYYSRSLAYLKVDRYQEALSDAKKSLELAPGNNNGYLNGATALFNLNQFSDALSFISEGISKNPNDGMMYYLRSAIHKELGNDAEAASDDAKAKELLTQ</sequence>